<reference evidence="1" key="1">
    <citation type="submission" date="2020-03" db="EMBL/GenBank/DDBJ databases">
        <authorList>
            <person name="Weist P."/>
        </authorList>
    </citation>
    <scope>NUCLEOTIDE SEQUENCE</scope>
</reference>
<evidence type="ECO:0000313" key="1">
    <source>
        <dbReference type="EMBL" id="CAB1448982.1"/>
    </source>
</evidence>
<keyword evidence="2" id="KW-1185">Reference proteome</keyword>
<dbReference type="AlphaFoldDB" id="A0A9N7Z3Z3"/>
<proteinExistence type="predicted"/>
<evidence type="ECO:0000313" key="2">
    <source>
        <dbReference type="Proteomes" id="UP001153269"/>
    </source>
</evidence>
<organism evidence="1 2">
    <name type="scientific">Pleuronectes platessa</name>
    <name type="common">European plaice</name>
    <dbReference type="NCBI Taxonomy" id="8262"/>
    <lineage>
        <taxon>Eukaryota</taxon>
        <taxon>Metazoa</taxon>
        <taxon>Chordata</taxon>
        <taxon>Craniata</taxon>
        <taxon>Vertebrata</taxon>
        <taxon>Euteleostomi</taxon>
        <taxon>Actinopterygii</taxon>
        <taxon>Neopterygii</taxon>
        <taxon>Teleostei</taxon>
        <taxon>Neoteleostei</taxon>
        <taxon>Acanthomorphata</taxon>
        <taxon>Carangaria</taxon>
        <taxon>Pleuronectiformes</taxon>
        <taxon>Pleuronectoidei</taxon>
        <taxon>Pleuronectidae</taxon>
        <taxon>Pleuronectes</taxon>
    </lineage>
</organism>
<dbReference type="EMBL" id="CADEAL010003995">
    <property type="protein sequence ID" value="CAB1448982.1"/>
    <property type="molecule type" value="Genomic_DNA"/>
</dbReference>
<protein>
    <submittedName>
        <fullName evidence="1">Uncharacterized protein</fullName>
    </submittedName>
</protein>
<name>A0A9N7Z3Z3_PLEPL</name>
<gene>
    <name evidence="1" type="ORF">PLEPLA_LOCUS36632</name>
</gene>
<comment type="caution">
    <text evidence="1">The sequence shown here is derived from an EMBL/GenBank/DDBJ whole genome shotgun (WGS) entry which is preliminary data.</text>
</comment>
<sequence length="123" mass="13777">MHQVPLFWKRPEHRELTLPGFLNFTQVCEKPQGTAGLFSCIAEGGPGCSSSNLLFPPNNWRSEVQLPTHLFKETTTHLKLFQTPSSDSMSCREETDSVIHIVNIILQQHSPVTTGINLKFEGS</sequence>
<dbReference type="Proteomes" id="UP001153269">
    <property type="component" value="Unassembled WGS sequence"/>
</dbReference>
<accession>A0A9N7Z3Z3</accession>